<protein>
    <recommendedName>
        <fullName evidence="1">EF-hand domain-containing protein</fullName>
    </recommendedName>
</protein>
<dbReference type="RefSeq" id="WP_317724966.1">
    <property type="nucleotide sequence ID" value="NZ_AP026818.1"/>
</dbReference>
<dbReference type="PROSITE" id="PS50222">
    <property type="entry name" value="EF_HAND_2"/>
    <property type="match status" value="1"/>
</dbReference>
<accession>A0ABC8ECX3</accession>
<evidence type="ECO:0000259" key="1">
    <source>
        <dbReference type="PROSITE" id="PS50222"/>
    </source>
</evidence>
<evidence type="ECO:0000313" key="2">
    <source>
        <dbReference type="EMBL" id="BDR81011.1"/>
    </source>
</evidence>
<dbReference type="InterPro" id="IPR018247">
    <property type="entry name" value="EF_Hand_1_Ca_BS"/>
</dbReference>
<evidence type="ECO:0000313" key="3">
    <source>
        <dbReference type="Proteomes" id="UP001321763"/>
    </source>
</evidence>
<name>A0ABC8ECX3_CLOTA</name>
<gene>
    <name evidence="2" type="ORF">K234311028_12570</name>
</gene>
<dbReference type="EMBL" id="AP026818">
    <property type="protein sequence ID" value="BDR81011.1"/>
    <property type="molecule type" value="Genomic_DNA"/>
</dbReference>
<proteinExistence type="predicted"/>
<dbReference type="PROSITE" id="PS00018">
    <property type="entry name" value="EF_HAND_1"/>
    <property type="match status" value="1"/>
</dbReference>
<sequence>MYPESIDKFTEKLNKIDGNTYVIEEEVELKDGVYEGELQHDNISNTSVRVYTGSKLTGNKIENFILSTPSKTPWKREIKIFDDKPKAYITYETQGDTVEAEDINKVQESIVNTQIEVEKYKASNNLEIGNLKVRAGNLENKKSDKTYVDTELNKRYLKEQVFTKEEVLEKIKNIIGTAPEALDTLSEIANALNNDPDFAGTITKELANKVDKIEGKGLSTEDYTTTEKAKLAGIEENANKYIHPASHSADMIIENKNRRFINDTEKTNFNEAYNKRHEHSNKSILDKITQELIDNWNDKADINSIPTKISQLENDKKYITQDDLSNTGQGDMHTKKYDKNQNGKVDIAEMAESVDWMNIQNKPDLNKKISKAGDNFTGIAKAYPNTSYTVSQIRNIILSPNDANANAMNDGEIWIKYK</sequence>
<reference evidence="2 3" key="1">
    <citation type="submission" date="2022-09" db="EMBL/GenBank/DDBJ databases">
        <title>complete genome sequences of Clostridium tetani str. KHSU-234311-028 isolated from soil.</title>
        <authorList>
            <person name="Sekizuka T."/>
            <person name="Shitada C."/>
            <person name="Takahashi M."/>
            <person name="Kuroda M."/>
        </authorList>
    </citation>
    <scope>NUCLEOTIDE SEQUENCE [LARGE SCALE GENOMIC DNA]</scope>
    <source>
        <strain evidence="2 3">KHSU-234311-028</strain>
    </source>
</reference>
<dbReference type="InterPro" id="IPR002048">
    <property type="entry name" value="EF_hand_dom"/>
</dbReference>
<dbReference type="Proteomes" id="UP001321763">
    <property type="component" value="Chromosome"/>
</dbReference>
<dbReference type="AlphaFoldDB" id="A0ABC8ECX3"/>
<feature type="domain" description="EF-hand" evidence="1">
    <location>
        <begin position="335"/>
        <end position="360"/>
    </location>
</feature>
<organism evidence="2 3">
    <name type="scientific">Clostridium tetani</name>
    <dbReference type="NCBI Taxonomy" id="1513"/>
    <lineage>
        <taxon>Bacteria</taxon>
        <taxon>Bacillati</taxon>
        <taxon>Bacillota</taxon>
        <taxon>Clostridia</taxon>
        <taxon>Eubacteriales</taxon>
        <taxon>Clostridiaceae</taxon>
        <taxon>Clostridium</taxon>
    </lineage>
</organism>